<dbReference type="InterPro" id="IPR001283">
    <property type="entry name" value="CRISP-related"/>
</dbReference>
<feature type="domain" description="SCP" evidence="3">
    <location>
        <begin position="15"/>
        <end position="172"/>
    </location>
</feature>
<reference evidence="4 5" key="1">
    <citation type="journal article" date="2010" name="Plant Cell">
        <title>The Chlorella variabilis NC64A genome reveals adaptation to photosymbiosis, coevolution with viruses, and cryptic sex.</title>
        <authorList>
            <person name="Blanc G."/>
            <person name="Duncan G."/>
            <person name="Agarkova I."/>
            <person name="Borodovsky M."/>
            <person name="Gurnon J."/>
            <person name="Kuo A."/>
            <person name="Lindquist E."/>
            <person name="Lucas S."/>
            <person name="Pangilinan J."/>
            <person name="Polle J."/>
            <person name="Salamov A."/>
            <person name="Terry A."/>
            <person name="Yamada T."/>
            <person name="Dunigan D.D."/>
            <person name="Grigoriev I.V."/>
            <person name="Claverie J.M."/>
            <person name="Van Etten J.L."/>
        </authorList>
    </citation>
    <scope>NUCLEOTIDE SEQUENCE [LARGE SCALE GENOMIC DNA]</scope>
    <source>
        <strain evidence="4 5">NC64A</strain>
    </source>
</reference>
<dbReference type="EMBL" id="GL433836">
    <property type="protein sequence ID" value="EFN58971.1"/>
    <property type="molecule type" value="Genomic_DNA"/>
</dbReference>
<proteinExistence type="predicted"/>
<dbReference type="InterPro" id="IPR002413">
    <property type="entry name" value="V5_allergen-like"/>
</dbReference>
<name>E1Z411_CHLVA</name>
<organism evidence="5">
    <name type="scientific">Chlorella variabilis</name>
    <name type="common">Green alga</name>
    <dbReference type="NCBI Taxonomy" id="554065"/>
    <lineage>
        <taxon>Eukaryota</taxon>
        <taxon>Viridiplantae</taxon>
        <taxon>Chlorophyta</taxon>
        <taxon>core chlorophytes</taxon>
        <taxon>Trebouxiophyceae</taxon>
        <taxon>Chlorellales</taxon>
        <taxon>Chlorellaceae</taxon>
        <taxon>Chlorella clade</taxon>
        <taxon>Chlorella</taxon>
    </lineage>
</organism>
<evidence type="ECO:0000256" key="1">
    <source>
        <dbReference type="ARBA" id="ARBA00003143"/>
    </source>
</evidence>
<dbReference type="SMART" id="SM00198">
    <property type="entry name" value="SCP"/>
    <property type="match status" value="1"/>
</dbReference>
<keyword evidence="2" id="KW-0611">Plant defense</keyword>
<dbReference type="AlphaFoldDB" id="E1Z411"/>
<keyword evidence="2" id="KW-0568">Pathogenesis-related protein</keyword>
<dbReference type="Proteomes" id="UP000008141">
    <property type="component" value="Unassembled WGS sequence"/>
</dbReference>
<dbReference type="InterPro" id="IPR035940">
    <property type="entry name" value="CAP_sf"/>
</dbReference>
<dbReference type="PANTHER" id="PTHR10334">
    <property type="entry name" value="CYSTEINE-RICH SECRETORY PROTEIN-RELATED"/>
    <property type="match status" value="1"/>
</dbReference>
<dbReference type="Gene3D" id="3.40.33.10">
    <property type="entry name" value="CAP"/>
    <property type="match status" value="1"/>
</dbReference>
<dbReference type="eggNOG" id="KOG3017">
    <property type="taxonomic scope" value="Eukaryota"/>
</dbReference>
<evidence type="ECO:0000313" key="4">
    <source>
        <dbReference type="EMBL" id="EFN58971.1"/>
    </source>
</evidence>
<gene>
    <name evidence="4" type="ORF">CHLNCDRAFT_49781</name>
</gene>
<dbReference type="PRINTS" id="PR00838">
    <property type="entry name" value="V5ALLERGEN"/>
</dbReference>
<comment type="function">
    <text evidence="1">Probably involved in the defense reaction of plants against pathogens.</text>
</comment>
<dbReference type="GeneID" id="17358783"/>
<dbReference type="RefSeq" id="XP_005851073.1">
    <property type="nucleotide sequence ID" value="XM_005851011.1"/>
</dbReference>
<dbReference type="InParanoid" id="E1Z411"/>
<accession>E1Z411</accession>
<sequence length="289" mass="32185">MQPAARWSAVAAGCPNIAATLKLQNQRRAQHRTPSLTWDAGLAASAQAYANQCVWSTVGSPGSNWQGDTPPLYGENRFYSYGRNFPILNMDVCTYAIHEWYHQITNYRFEQPGRRWYSDVDTNPLTQLLWGETRKVGCGYAKCAPLANMPQQGWAQADFVVCHYQVAGNFYWADDPSNPDYSPYAGNVKRATCQANTRDDWCSACGRQGATWACTACFPRMALHQKPVIRLDAASKRCVSDCMPGQPTSLNCAACTVEGTCMRCKTGWLFDTAKRFCSVAARKPKSGRR</sequence>
<evidence type="ECO:0000256" key="2">
    <source>
        <dbReference type="ARBA" id="ARBA00023265"/>
    </source>
</evidence>
<dbReference type="PRINTS" id="PR00837">
    <property type="entry name" value="V5TPXLIKE"/>
</dbReference>
<keyword evidence="5" id="KW-1185">Reference proteome</keyword>
<dbReference type="InterPro" id="IPR014044">
    <property type="entry name" value="CAP_dom"/>
</dbReference>
<protein>
    <recommendedName>
        <fullName evidence="3">SCP domain-containing protein</fullName>
    </recommendedName>
</protein>
<evidence type="ECO:0000259" key="3">
    <source>
        <dbReference type="SMART" id="SM00198"/>
    </source>
</evidence>
<dbReference type="SUPFAM" id="SSF55797">
    <property type="entry name" value="PR-1-like"/>
    <property type="match status" value="1"/>
</dbReference>
<dbReference type="Pfam" id="PF00188">
    <property type="entry name" value="CAP"/>
    <property type="match status" value="1"/>
</dbReference>
<dbReference type="OrthoDB" id="529132at2759"/>
<dbReference type="KEGG" id="cvr:CHLNCDRAFT_49781"/>
<evidence type="ECO:0000313" key="5">
    <source>
        <dbReference type="Proteomes" id="UP000008141"/>
    </source>
</evidence>